<evidence type="ECO:0000313" key="1">
    <source>
        <dbReference type="EMBL" id="RQO93323.1"/>
    </source>
</evidence>
<gene>
    <name evidence="1" type="ORF">POPTR_T038650</name>
</gene>
<dbReference type="InParanoid" id="A0A3N7F9D2"/>
<accession>A0A3N7F9D2</accession>
<proteinExistence type="predicted"/>
<dbReference type="AlphaFoldDB" id="A0A3N7F9D2"/>
<protein>
    <submittedName>
        <fullName evidence="1">Uncharacterized protein</fullName>
    </submittedName>
</protein>
<sequence>MGLWSSQSWKMVSSNKGMMISWREYKMGMVMSSLIIFINLQSSDSGCYFSCLETMVMKA</sequence>
<reference evidence="1" key="2">
    <citation type="submission" date="2017-07" db="EMBL/GenBank/DDBJ databases">
        <title>WGS assembly of Populus trichocarpa.</title>
        <authorList>
            <person name="Tuskan G."/>
            <person name="Difazio S."/>
            <person name="Jansson S."/>
            <person name="Bohlmann J."/>
            <person name="Grigoriev I."/>
            <person name="Hellsten U."/>
            <person name="Putnam N."/>
            <person name="Ralph S."/>
            <person name="Rombauts S."/>
            <person name="Salamov A."/>
            <person name="Schein J."/>
            <person name="Sterck L."/>
            <person name="Aerts A."/>
            <person name="Bhalerao R."/>
            <person name="Bhalerao R."/>
            <person name="Blaudez D."/>
            <person name="Boerjan W."/>
            <person name="Brun A."/>
            <person name="Brunner A."/>
            <person name="Busov V."/>
            <person name="Campbell M."/>
            <person name="Carlson J."/>
            <person name="Chalot M."/>
            <person name="Chapman J."/>
            <person name="Chen G."/>
            <person name="Cooper D."/>
            <person name="Coutinho P."/>
            <person name="Couturier J."/>
            <person name="Covert S."/>
            <person name="Cronk Q."/>
            <person name="Cunningham R."/>
            <person name="Davis J."/>
            <person name="Degroeve S."/>
            <person name="Dejardin A."/>
            <person name="Depamphilis C."/>
            <person name="Detter J."/>
            <person name="Dirks B."/>
            <person name="Dubchak I."/>
            <person name="Duplessis S."/>
            <person name="Ehlting J."/>
            <person name="Ellis B."/>
            <person name="Gendler K."/>
            <person name="Goodstein D."/>
            <person name="Gribskov M."/>
            <person name="Grimwood J."/>
            <person name="Groover A."/>
            <person name="Gunter L."/>
            <person name="Hamberger B."/>
            <person name="Heinze B."/>
            <person name="Helariutta Y."/>
            <person name="Henrissat B."/>
            <person name="Holligan D."/>
            <person name="Holt R."/>
            <person name="Huang W."/>
            <person name="Islam-Faridi N."/>
            <person name="Jones S."/>
            <person name="Jones-Rhoades M."/>
            <person name="Jorgensen R."/>
            <person name="Joshi C."/>
            <person name="Kangasjarvi J."/>
            <person name="Karlsson J."/>
            <person name="Kelleher C."/>
            <person name="Kirkpatrick R."/>
            <person name="Kirst M."/>
            <person name="Kohler A."/>
            <person name="Kalluri U."/>
            <person name="Larimer F."/>
            <person name="Leebens-Mack J."/>
            <person name="Leple J."/>
            <person name="Locascio P."/>
            <person name="Lou Y."/>
            <person name="Lucas S."/>
            <person name="Martin F."/>
            <person name="Montanini B."/>
            <person name="Napoli C."/>
            <person name="Nelson D."/>
            <person name="Nelson C."/>
            <person name="Nieminen K."/>
            <person name="Nilsson O."/>
            <person name="Pereda V."/>
            <person name="Peter G."/>
            <person name="Philippe R."/>
            <person name="Pilate G."/>
            <person name="Poliakov A."/>
            <person name="Razumovskaya J."/>
            <person name="Richardson P."/>
            <person name="Rinaldi C."/>
            <person name="Ritland K."/>
            <person name="Rouze P."/>
            <person name="Ryaboy D."/>
            <person name="Schmutz J."/>
            <person name="Schrader J."/>
            <person name="Segerman B."/>
            <person name="Shin H."/>
            <person name="Siddiqui A."/>
            <person name="Sterky F."/>
            <person name="Terry A."/>
            <person name="Tsai C."/>
            <person name="Uberbacher E."/>
            <person name="Unneberg P."/>
            <person name="Vahala J."/>
            <person name="Wall K."/>
            <person name="Wessler S."/>
            <person name="Yang G."/>
            <person name="Yin T."/>
            <person name="Douglas C."/>
            <person name="Marra M."/>
            <person name="Sandberg G."/>
            <person name="Van De Peer Y."/>
            <person name="Rokhsar D."/>
        </authorList>
    </citation>
    <scope>NUCLEOTIDE SEQUENCE</scope>
    <source>
        <strain evidence="1">Nisqually-1</strain>
    </source>
</reference>
<dbReference type="EMBL" id="KZ623356">
    <property type="protein sequence ID" value="RQO93323.1"/>
    <property type="molecule type" value="Genomic_DNA"/>
</dbReference>
<reference evidence="1" key="1">
    <citation type="journal article" date="2006" name="Science">
        <title>The genome of black cottonwood, Populus trichocarpa (Torr. &amp; Gray).</title>
        <authorList>
            <person name="Tuskan G.A."/>
            <person name="Difazio S."/>
            <person name="Jansson S."/>
            <person name="Bohlmann J."/>
            <person name="Grigoriev I."/>
            <person name="Hellsten U."/>
            <person name="Putnam N."/>
            <person name="Ralph S."/>
            <person name="Rombauts S."/>
            <person name="Salamov A."/>
            <person name="Schein J."/>
            <person name="Sterck L."/>
            <person name="Aerts A."/>
            <person name="Bhalerao R.R."/>
            <person name="Bhalerao R.P."/>
            <person name="Blaudez D."/>
            <person name="Boerjan W."/>
            <person name="Brun A."/>
            <person name="Brunner A."/>
            <person name="Busov V."/>
            <person name="Campbell M."/>
            <person name="Carlson J."/>
            <person name="Chalot M."/>
            <person name="Chapman J."/>
            <person name="Chen G.L."/>
            <person name="Cooper D."/>
            <person name="Coutinho P.M."/>
            <person name="Couturier J."/>
            <person name="Covert S."/>
            <person name="Cronk Q."/>
            <person name="Cunningham R."/>
            <person name="Davis J."/>
            <person name="Degroeve S."/>
            <person name="Dejardin A."/>
            <person name="Depamphilis C."/>
            <person name="Detter J."/>
            <person name="Dirks B."/>
            <person name="Dubchak I."/>
            <person name="Duplessis S."/>
            <person name="Ehlting J."/>
            <person name="Ellis B."/>
            <person name="Gendler K."/>
            <person name="Goodstein D."/>
            <person name="Gribskov M."/>
            <person name="Grimwood J."/>
            <person name="Groover A."/>
            <person name="Gunter L."/>
            <person name="Hamberger B."/>
            <person name="Heinze B."/>
            <person name="Helariutta Y."/>
            <person name="Henrissat B."/>
            <person name="Holligan D."/>
            <person name="Holt R."/>
            <person name="Huang W."/>
            <person name="Islam-Faridi N."/>
            <person name="Jones S."/>
            <person name="Jones-Rhoades M."/>
            <person name="Jorgensen R."/>
            <person name="Joshi C."/>
            <person name="Kangasjarvi J."/>
            <person name="Karlsson J."/>
            <person name="Kelleher C."/>
            <person name="Kirkpatrick R."/>
            <person name="Kirst M."/>
            <person name="Kohler A."/>
            <person name="Kalluri U."/>
            <person name="Larimer F."/>
            <person name="Leebens-Mack J."/>
            <person name="Leple J.C."/>
            <person name="Locascio P."/>
            <person name="Lou Y."/>
            <person name="Lucas S."/>
            <person name="Martin F."/>
            <person name="Montanini B."/>
            <person name="Napoli C."/>
            <person name="Nelson D.R."/>
            <person name="Nelson C."/>
            <person name="Nieminen K."/>
            <person name="Nilsson O."/>
            <person name="Pereda V."/>
            <person name="Peter G."/>
            <person name="Philippe R."/>
            <person name="Pilate G."/>
            <person name="Poliakov A."/>
            <person name="Razumovskaya J."/>
            <person name="Richardson P."/>
            <person name="Rinaldi C."/>
            <person name="Ritland K."/>
            <person name="Rouze P."/>
            <person name="Ryaboy D."/>
            <person name="Schmutz J."/>
            <person name="Schrader J."/>
            <person name="Segerman B."/>
            <person name="Shin H."/>
            <person name="Siddiqui A."/>
            <person name="Sterky F."/>
            <person name="Terry A."/>
            <person name="Tsai C.J."/>
            <person name="Uberbacher E."/>
            <person name="Unneberg P."/>
            <person name="Vahala J."/>
            <person name="Wall K."/>
            <person name="Wessler S."/>
            <person name="Yang G."/>
            <person name="Yin T."/>
            <person name="Douglas C."/>
            <person name="Marra M."/>
            <person name="Sandberg G."/>
            <person name="Van de Peer Y."/>
            <person name="Rokhsar D."/>
        </authorList>
    </citation>
    <scope>NUCLEOTIDE SEQUENCE [LARGE SCALE GENOMIC DNA]</scope>
    <source>
        <strain evidence="1">Nisqually-1</strain>
    </source>
</reference>
<name>A0A3N7F9D2_POPTR</name>
<organism evidence="1">
    <name type="scientific">Populus trichocarpa</name>
    <name type="common">Western balsam poplar</name>
    <name type="synonym">Populus balsamifera subsp. trichocarpa</name>
    <dbReference type="NCBI Taxonomy" id="3694"/>
    <lineage>
        <taxon>Eukaryota</taxon>
        <taxon>Viridiplantae</taxon>
        <taxon>Streptophyta</taxon>
        <taxon>Embryophyta</taxon>
        <taxon>Tracheophyta</taxon>
        <taxon>Spermatophyta</taxon>
        <taxon>Magnoliopsida</taxon>
        <taxon>eudicotyledons</taxon>
        <taxon>Gunneridae</taxon>
        <taxon>Pentapetalae</taxon>
        <taxon>rosids</taxon>
        <taxon>fabids</taxon>
        <taxon>Malpighiales</taxon>
        <taxon>Salicaceae</taxon>
        <taxon>Saliceae</taxon>
        <taxon>Populus</taxon>
    </lineage>
</organism>